<accession>A0A2P2NQH7</accession>
<reference evidence="1" key="1">
    <citation type="submission" date="2018-02" db="EMBL/GenBank/DDBJ databases">
        <title>Rhizophora mucronata_Transcriptome.</title>
        <authorList>
            <person name="Meera S.P."/>
            <person name="Sreeshan A."/>
            <person name="Augustine A."/>
        </authorList>
    </citation>
    <scope>NUCLEOTIDE SEQUENCE</scope>
    <source>
        <tissue evidence="1">Leaf</tissue>
    </source>
</reference>
<proteinExistence type="predicted"/>
<organism evidence="1">
    <name type="scientific">Rhizophora mucronata</name>
    <name type="common">Asiatic mangrove</name>
    <dbReference type="NCBI Taxonomy" id="61149"/>
    <lineage>
        <taxon>Eukaryota</taxon>
        <taxon>Viridiplantae</taxon>
        <taxon>Streptophyta</taxon>
        <taxon>Embryophyta</taxon>
        <taxon>Tracheophyta</taxon>
        <taxon>Spermatophyta</taxon>
        <taxon>Magnoliopsida</taxon>
        <taxon>eudicotyledons</taxon>
        <taxon>Gunneridae</taxon>
        <taxon>Pentapetalae</taxon>
        <taxon>rosids</taxon>
        <taxon>fabids</taxon>
        <taxon>Malpighiales</taxon>
        <taxon>Rhizophoraceae</taxon>
        <taxon>Rhizophora</taxon>
    </lineage>
</organism>
<evidence type="ECO:0000313" key="1">
    <source>
        <dbReference type="EMBL" id="MBX44661.1"/>
    </source>
</evidence>
<sequence>MMNHNIWFCILPSRWAHHCCCHANTGITLHNWRCKLHAHVVSQFL</sequence>
<dbReference type="AlphaFoldDB" id="A0A2P2NQH7"/>
<protein>
    <submittedName>
        <fullName evidence="1">Uncharacterized protein</fullName>
    </submittedName>
</protein>
<name>A0A2P2NQH7_RHIMU</name>
<dbReference type="EMBL" id="GGEC01064177">
    <property type="protein sequence ID" value="MBX44661.1"/>
    <property type="molecule type" value="Transcribed_RNA"/>
</dbReference>